<feature type="region of interest" description="Disordered" evidence="1">
    <location>
        <begin position="182"/>
        <end position="204"/>
    </location>
</feature>
<feature type="region of interest" description="Disordered" evidence="1">
    <location>
        <begin position="1"/>
        <end position="43"/>
    </location>
</feature>
<feature type="transmembrane region" description="Helical" evidence="2">
    <location>
        <begin position="242"/>
        <end position="260"/>
    </location>
</feature>
<feature type="transmembrane region" description="Helical" evidence="2">
    <location>
        <begin position="266"/>
        <end position="287"/>
    </location>
</feature>
<keyword evidence="2" id="KW-0472">Membrane</keyword>
<protein>
    <submittedName>
        <fullName evidence="3">Uncharacterized protein</fullName>
    </submittedName>
</protein>
<dbReference type="EMBL" id="JAQQWM010000009">
    <property type="protein sequence ID" value="KAK8045882.1"/>
    <property type="molecule type" value="Genomic_DNA"/>
</dbReference>
<organism evidence="3 4">
    <name type="scientific">Apiospora saccharicola</name>
    <dbReference type="NCBI Taxonomy" id="335842"/>
    <lineage>
        <taxon>Eukaryota</taxon>
        <taxon>Fungi</taxon>
        <taxon>Dikarya</taxon>
        <taxon>Ascomycota</taxon>
        <taxon>Pezizomycotina</taxon>
        <taxon>Sordariomycetes</taxon>
        <taxon>Xylariomycetidae</taxon>
        <taxon>Amphisphaeriales</taxon>
        <taxon>Apiosporaceae</taxon>
        <taxon>Apiospora</taxon>
    </lineage>
</organism>
<gene>
    <name evidence="3" type="ORF">PG996_013946</name>
</gene>
<comment type="caution">
    <text evidence="3">The sequence shown here is derived from an EMBL/GenBank/DDBJ whole genome shotgun (WGS) entry which is preliminary data.</text>
</comment>
<sequence>MRPFNLSPAPRGRELSQGIKINDGGRRPNGSNNPKPKPSLRQAREEWFQRAEQRCAYCLRQLAIYESKLDELRATKPSAIPRAVWRNRTYPKWWTQAANARGEVVKKIEHRWLRFEEFREEQTLMVQDLLDQEKGLKAMHAEFSSTGNWDRDTNTLLVHGYYQLMTRFRWFQTEAQRVVPTAGPASAEKSGSTPGKAEPSPVVPKGPIRYKSNWLYVLVCWYKNMDPRHDQSDMSGRWWQTFDWFAAIALLVAPFIPALLAYPFTYYYIGLVAWGYYTWVFKYWLFIHWSEKWTVLWPTYYISHLLAFGGFFGVAVSHALFAQAIPSLVDYAEQYTRR</sequence>
<evidence type="ECO:0000313" key="4">
    <source>
        <dbReference type="Proteomes" id="UP001446871"/>
    </source>
</evidence>
<keyword evidence="2" id="KW-0812">Transmembrane</keyword>
<dbReference type="Proteomes" id="UP001446871">
    <property type="component" value="Unassembled WGS sequence"/>
</dbReference>
<name>A0ABR1TH13_9PEZI</name>
<reference evidence="3 4" key="1">
    <citation type="submission" date="2023-01" db="EMBL/GenBank/DDBJ databases">
        <title>Analysis of 21 Apiospora genomes using comparative genomics revels a genus with tremendous synthesis potential of carbohydrate active enzymes and secondary metabolites.</title>
        <authorList>
            <person name="Sorensen T."/>
        </authorList>
    </citation>
    <scope>NUCLEOTIDE SEQUENCE [LARGE SCALE GENOMIC DNA]</scope>
    <source>
        <strain evidence="3 4">CBS 83171</strain>
    </source>
</reference>
<keyword evidence="4" id="KW-1185">Reference proteome</keyword>
<keyword evidence="2" id="KW-1133">Transmembrane helix</keyword>
<evidence type="ECO:0000313" key="3">
    <source>
        <dbReference type="EMBL" id="KAK8045882.1"/>
    </source>
</evidence>
<accession>A0ABR1TH13</accession>
<feature type="transmembrane region" description="Helical" evidence="2">
    <location>
        <begin position="299"/>
        <end position="321"/>
    </location>
</feature>
<evidence type="ECO:0000256" key="1">
    <source>
        <dbReference type="SAM" id="MobiDB-lite"/>
    </source>
</evidence>
<proteinExistence type="predicted"/>
<evidence type="ECO:0000256" key="2">
    <source>
        <dbReference type="SAM" id="Phobius"/>
    </source>
</evidence>